<dbReference type="InterPro" id="IPR036890">
    <property type="entry name" value="HATPase_C_sf"/>
</dbReference>
<evidence type="ECO:0000256" key="3">
    <source>
        <dbReference type="SAM" id="SignalP"/>
    </source>
</evidence>
<accession>A0ABM9NQF9</accession>
<dbReference type="PROSITE" id="PS50005">
    <property type="entry name" value="TPR"/>
    <property type="match status" value="4"/>
</dbReference>
<evidence type="ECO:0000313" key="5">
    <source>
        <dbReference type="EMBL" id="CAL2075033.1"/>
    </source>
</evidence>
<keyword evidence="3" id="KW-0732">Signal</keyword>
<dbReference type="InterPro" id="IPR050640">
    <property type="entry name" value="Bact_2-comp_sensor_kinase"/>
</dbReference>
<dbReference type="Gene3D" id="3.30.565.10">
    <property type="entry name" value="Histidine kinase-like ATPase, C-terminal domain"/>
    <property type="match status" value="1"/>
</dbReference>
<dbReference type="Pfam" id="PF13374">
    <property type="entry name" value="TPR_10"/>
    <property type="match status" value="2"/>
</dbReference>
<dbReference type="PANTHER" id="PTHR34220:SF7">
    <property type="entry name" value="SENSOR HISTIDINE KINASE YPDA"/>
    <property type="match status" value="1"/>
</dbReference>
<reference evidence="5 6" key="1">
    <citation type="submission" date="2024-05" db="EMBL/GenBank/DDBJ databases">
        <authorList>
            <person name="Duchaud E."/>
        </authorList>
    </citation>
    <scope>NUCLEOTIDE SEQUENCE [LARGE SCALE GENOMIC DNA]</scope>
    <source>
        <strain evidence="5">Ena-SAMPLE-TAB-13-05-2024-13:56:06:370-140309</strain>
    </source>
</reference>
<gene>
    <name evidence="5" type="ORF">TD3509T_0054</name>
</gene>
<dbReference type="Pfam" id="PF06580">
    <property type="entry name" value="His_kinase"/>
    <property type="match status" value="1"/>
</dbReference>
<dbReference type="SMART" id="SM00028">
    <property type="entry name" value="TPR"/>
    <property type="match status" value="6"/>
</dbReference>
<feature type="domain" description="Signal transduction histidine kinase internal region" evidence="4">
    <location>
        <begin position="393"/>
        <end position="471"/>
    </location>
</feature>
<evidence type="ECO:0000256" key="2">
    <source>
        <dbReference type="SAM" id="Phobius"/>
    </source>
</evidence>
<dbReference type="InterPro" id="IPR010559">
    <property type="entry name" value="Sig_transdc_His_kin_internal"/>
</dbReference>
<feature type="repeat" description="TPR" evidence="1">
    <location>
        <begin position="121"/>
        <end position="154"/>
    </location>
</feature>
<dbReference type="Proteomes" id="UP001497514">
    <property type="component" value="Chromosome"/>
</dbReference>
<feature type="repeat" description="TPR" evidence="1">
    <location>
        <begin position="161"/>
        <end position="194"/>
    </location>
</feature>
<dbReference type="Gene3D" id="1.25.40.10">
    <property type="entry name" value="Tetratricopeptide repeat domain"/>
    <property type="match status" value="2"/>
</dbReference>
<feature type="signal peptide" evidence="3">
    <location>
        <begin position="1"/>
        <end position="20"/>
    </location>
</feature>
<keyword evidence="2" id="KW-1133">Transmembrane helix</keyword>
<keyword evidence="6" id="KW-1185">Reference proteome</keyword>
<feature type="chain" id="PRO_5046294510" description="Signal transduction histidine kinase internal region domain-containing protein" evidence="3">
    <location>
        <begin position="21"/>
        <end position="601"/>
    </location>
</feature>
<dbReference type="Pfam" id="PF13424">
    <property type="entry name" value="TPR_12"/>
    <property type="match status" value="1"/>
</dbReference>
<dbReference type="SUPFAM" id="SSF55874">
    <property type="entry name" value="ATPase domain of HSP90 chaperone/DNA topoisomerase II/histidine kinase"/>
    <property type="match status" value="1"/>
</dbReference>
<dbReference type="SUPFAM" id="SSF48452">
    <property type="entry name" value="TPR-like"/>
    <property type="match status" value="2"/>
</dbReference>
<dbReference type="EMBL" id="OZ038524">
    <property type="protein sequence ID" value="CAL2075033.1"/>
    <property type="molecule type" value="Genomic_DNA"/>
</dbReference>
<feature type="repeat" description="TPR" evidence="1">
    <location>
        <begin position="76"/>
        <end position="109"/>
    </location>
</feature>
<sequence>MKIIGFIVFFFLCTTYTCFAEKNSDTILSNTIDKKELTFFKIKKYLKDKLFTYEEIERLERALKEAIIAKNNVRRLEILNQIGNFYSQQDNLREALNYHQQVLDIVPNTKNQNSDVKRSTSIAINSIAIIYVSLKQYERALDLFNQSIPIQKNIGDISGLAVTYQQRGVTYQKIGNLDKALADFKKSLAYNTEDEDKLITVICHNSIANVLILKRKYKAAHTCLIETLTFAEKLANSDILSKVYNSLGWVFLKLKKYKKANYYLDKSLEIGLKNNNVSILESCYEHLSELNKQTENYKQALNYHQKSIEIAKKTFNDKNIRYVNSLINKYDVEVSANKIKKLAIENKIAKIKHIRNRNILIIVLMLLAFFGFLLYSIYRQRLLKNEKQILLLEQKTLRIQMNPHFVFNALNSIKLYIINNEQKNAVYYLNKFSKLMRNILESTIIKEVTLNEELKTMNLYMSIENIRLSNAITYTQNINESVNLDRIKVPPLILQPFLENAIWHGLSSKKGSKKLEISIFKIGEEFIKVEIEDNGIGRREALRIKNNKTLNRKSIGIYLTKERLKNFSTQFQNDYSLIYIDLLDENGKAKGTKVSLKIPLY</sequence>
<dbReference type="PANTHER" id="PTHR34220">
    <property type="entry name" value="SENSOR HISTIDINE KINASE YPDA"/>
    <property type="match status" value="1"/>
</dbReference>
<feature type="transmembrane region" description="Helical" evidence="2">
    <location>
        <begin position="359"/>
        <end position="378"/>
    </location>
</feature>
<evidence type="ECO:0000256" key="1">
    <source>
        <dbReference type="PROSITE-ProRule" id="PRU00339"/>
    </source>
</evidence>
<proteinExistence type="predicted"/>
<feature type="repeat" description="TPR" evidence="1">
    <location>
        <begin position="241"/>
        <end position="274"/>
    </location>
</feature>
<dbReference type="InterPro" id="IPR011990">
    <property type="entry name" value="TPR-like_helical_dom_sf"/>
</dbReference>
<keyword evidence="2" id="KW-0472">Membrane</keyword>
<dbReference type="RefSeq" id="WP_101901798.1">
    <property type="nucleotide sequence ID" value="NZ_OZ038524.1"/>
</dbReference>
<dbReference type="InterPro" id="IPR019734">
    <property type="entry name" value="TPR_rpt"/>
</dbReference>
<keyword evidence="1" id="KW-0802">TPR repeat</keyword>
<evidence type="ECO:0000313" key="6">
    <source>
        <dbReference type="Proteomes" id="UP001497514"/>
    </source>
</evidence>
<name>A0ABM9NQF9_9FLAO</name>
<keyword evidence="2" id="KW-0812">Transmembrane</keyword>
<organism evidence="5 6">
    <name type="scientific">Tenacibaculum dicentrarchi</name>
    <dbReference type="NCBI Taxonomy" id="669041"/>
    <lineage>
        <taxon>Bacteria</taxon>
        <taxon>Pseudomonadati</taxon>
        <taxon>Bacteroidota</taxon>
        <taxon>Flavobacteriia</taxon>
        <taxon>Flavobacteriales</taxon>
        <taxon>Flavobacteriaceae</taxon>
        <taxon>Tenacibaculum</taxon>
    </lineage>
</organism>
<protein>
    <recommendedName>
        <fullName evidence="4">Signal transduction histidine kinase internal region domain-containing protein</fullName>
    </recommendedName>
</protein>
<evidence type="ECO:0000259" key="4">
    <source>
        <dbReference type="Pfam" id="PF06580"/>
    </source>
</evidence>